<accession>G2E822</accession>
<dbReference type="EMBL" id="AFWT01000061">
    <property type="protein sequence ID" value="EGV27765.1"/>
    <property type="molecule type" value="Genomic_DNA"/>
</dbReference>
<dbReference type="eggNOG" id="COG3415">
    <property type="taxonomic scope" value="Bacteria"/>
</dbReference>
<dbReference type="Pfam" id="PF01527">
    <property type="entry name" value="HTH_Tnp_1"/>
    <property type="match status" value="1"/>
</dbReference>
<dbReference type="RefSeq" id="WP_007043148.1">
    <property type="nucleotide sequence ID" value="NZ_AFWT01000061.1"/>
</dbReference>
<dbReference type="OrthoDB" id="5772519at2"/>
<dbReference type="Proteomes" id="UP000004200">
    <property type="component" value="Unassembled WGS sequence"/>
</dbReference>
<dbReference type="GO" id="GO:0003677">
    <property type="term" value="F:DNA binding"/>
    <property type="evidence" value="ECO:0007669"/>
    <property type="project" value="InterPro"/>
</dbReference>
<protein>
    <recommendedName>
        <fullName evidence="5">Transposase IS3/IS911 family protein</fullName>
    </recommendedName>
</protein>
<dbReference type="InterPro" id="IPR009057">
    <property type="entry name" value="Homeodomain-like_sf"/>
</dbReference>
<comment type="similarity">
    <text evidence="1">Belongs to the transposase 8 family.</text>
</comment>
<dbReference type="GO" id="GO:0004803">
    <property type="term" value="F:transposase activity"/>
    <property type="evidence" value="ECO:0007669"/>
    <property type="project" value="InterPro"/>
</dbReference>
<dbReference type="STRING" id="765913.ThidrDRAFT_4436"/>
<dbReference type="InterPro" id="IPR002514">
    <property type="entry name" value="Transposase_8"/>
</dbReference>
<gene>
    <name evidence="3" type="ORF">ThidrDRAFT_4436</name>
</gene>
<reference evidence="3 4" key="1">
    <citation type="submission" date="2011-06" db="EMBL/GenBank/DDBJ databases">
        <title>The draft genome of Thiorhodococcus drewsii AZ1.</title>
        <authorList>
            <consortium name="US DOE Joint Genome Institute (JGI-PGF)"/>
            <person name="Lucas S."/>
            <person name="Han J."/>
            <person name="Lapidus A."/>
            <person name="Cheng J.-F."/>
            <person name="Goodwin L."/>
            <person name="Pitluck S."/>
            <person name="Peters L."/>
            <person name="Land M.L."/>
            <person name="Hauser L."/>
            <person name="Vogl K."/>
            <person name="Liu Z."/>
            <person name="Imhoff J."/>
            <person name="Thiel V."/>
            <person name="Frigaard N.-U."/>
            <person name="Bryant D.A."/>
            <person name="Woyke T.J."/>
        </authorList>
    </citation>
    <scope>NUCLEOTIDE SEQUENCE [LARGE SCALE GENOMIC DNA]</scope>
    <source>
        <strain evidence="3 4">AZ1</strain>
    </source>
</reference>
<evidence type="ECO:0000313" key="4">
    <source>
        <dbReference type="Proteomes" id="UP000004200"/>
    </source>
</evidence>
<sequence length="164" mass="18588">MSAYSEERRAAIVAKLLPPQNLSPRAVAEQEGISLPTVYKWRKEARAAGRCLPDADATGSKFWSSKDRFGAVVETAGMNSEEVAEYCRRRGLYPEQLARWRQDCEQAGNLSVQERRREGEELKVQRQRIRQLERELQRKESALAETAALLVLSKKAQAIWGVEA</sequence>
<organism evidence="3 4">
    <name type="scientific">Thiorhodococcus drewsii AZ1</name>
    <dbReference type="NCBI Taxonomy" id="765913"/>
    <lineage>
        <taxon>Bacteria</taxon>
        <taxon>Pseudomonadati</taxon>
        <taxon>Pseudomonadota</taxon>
        <taxon>Gammaproteobacteria</taxon>
        <taxon>Chromatiales</taxon>
        <taxon>Chromatiaceae</taxon>
        <taxon>Thiorhodococcus</taxon>
    </lineage>
</organism>
<dbReference type="Pfam" id="PF13384">
    <property type="entry name" value="HTH_23"/>
    <property type="match status" value="1"/>
</dbReference>
<evidence type="ECO:0008006" key="5">
    <source>
        <dbReference type="Google" id="ProtNLM"/>
    </source>
</evidence>
<proteinExistence type="inferred from homology"/>
<name>G2E822_9GAMM</name>
<comment type="caution">
    <text evidence="3">The sequence shown here is derived from an EMBL/GenBank/DDBJ whole genome shotgun (WGS) entry which is preliminary data.</text>
</comment>
<dbReference type="GO" id="GO:0006313">
    <property type="term" value="P:DNA transposition"/>
    <property type="evidence" value="ECO:0007669"/>
    <property type="project" value="InterPro"/>
</dbReference>
<dbReference type="AlphaFoldDB" id="G2E822"/>
<evidence type="ECO:0000256" key="2">
    <source>
        <dbReference type="SAM" id="Coils"/>
    </source>
</evidence>
<evidence type="ECO:0000256" key="1">
    <source>
        <dbReference type="ARBA" id="ARBA00009964"/>
    </source>
</evidence>
<evidence type="ECO:0000313" key="3">
    <source>
        <dbReference type="EMBL" id="EGV27765.1"/>
    </source>
</evidence>
<feature type="coiled-coil region" evidence="2">
    <location>
        <begin position="115"/>
        <end position="149"/>
    </location>
</feature>
<keyword evidence="4" id="KW-1185">Reference proteome</keyword>
<keyword evidence="2" id="KW-0175">Coiled coil</keyword>
<dbReference type="SUPFAM" id="SSF46689">
    <property type="entry name" value="Homeodomain-like"/>
    <property type="match status" value="1"/>
</dbReference>
<dbReference type="PATRIC" id="fig|765913.3.peg.4505"/>